<comment type="caution">
    <text evidence="1">The sequence shown here is derived from an EMBL/GenBank/DDBJ whole genome shotgun (WGS) entry which is preliminary data.</text>
</comment>
<name>A0A2P8FJL0_9RHOB</name>
<proteinExistence type="predicted"/>
<sequence>MQHHSMAPRHRDQHLLPAVQYLGEGFGTNWLKRLIFWRQPAPDTHREAGLETAHRVAFNTTFAGKSPTTR</sequence>
<gene>
    <name evidence="1" type="ORF">CLV88_101335</name>
</gene>
<reference evidence="1 2" key="1">
    <citation type="submission" date="2018-03" db="EMBL/GenBank/DDBJ databases">
        <title>Genomic Encyclopedia of Archaeal and Bacterial Type Strains, Phase II (KMG-II): from individual species to whole genera.</title>
        <authorList>
            <person name="Goeker M."/>
        </authorList>
    </citation>
    <scope>NUCLEOTIDE SEQUENCE [LARGE SCALE GENOMIC DNA]</scope>
    <source>
        <strain evidence="1 2">DSM 100673</strain>
    </source>
</reference>
<dbReference type="OrthoDB" id="9990297at2"/>
<organism evidence="1 2">
    <name type="scientific">Shimia abyssi</name>
    <dbReference type="NCBI Taxonomy" id="1662395"/>
    <lineage>
        <taxon>Bacteria</taxon>
        <taxon>Pseudomonadati</taxon>
        <taxon>Pseudomonadota</taxon>
        <taxon>Alphaproteobacteria</taxon>
        <taxon>Rhodobacterales</taxon>
        <taxon>Roseobacteraceae</taxon>
    </lineage>
</organism>
<dbReference type="RefSeq" id="WP_106606625.1">
    <property type="nucleotide sequence ID" value="NZ_PYGJ01000001.1"/>
</dbReference>
<accession>A0A2P8FJL0</accession>
<dbReference type="EMBL" id="PYGJ01000001">
    <property type="protein sequence ID" value="PSL21911.1"/>
    <property type="molecule type" value="Genomic_DNA"/>
</dbReference>
<dbReference type="Proteomes" id="UP000240418">
    <property type="component" value="Unassembled WGS sequence"/>
</dbReference>
<evidence type="ECO:0000313" key="1">
    <source>
        <dbReference type="EMBL" id="PSL21911.1"/>
    </source>
</evidence>
<evidence type="ECO:0000313" key="2">
    <source>
        <dbReference type="Proteomes" id="UP000240418"/>
    </source>
</evidence>
<protein>
    <submittedName>
        <fullName evidence="1">Uncharacterized protein</fullName>
    </submittedName>
</protein>
<keyword evidence="2" id="KW-1185">Reference proteome</keyword>
<dbReference type="AlphaFoldDB" id="A0A2P8FJL0"/>